<feature type="transmembrane region" description="Helical" evidence="7">
    <location>
        <begin position="111"/>
        <end position="130"/>
    </location>
</feature>
<feature type="transmembrane region" description="Helical" evidence="7">
    <location>
        <begin position="393"/>
        <end position="412"/>
    </location>
</feature>
<dbReference type="PROSITE" id="PS50850">
    <property type="entry name" value="MFS"/>
    <property type="match status" value="1"/>
</dbReference>
<dbReference type="InterPro" id="IPR050189">
    <property type="entry name" value="MFS_Efflux_Transporters"/>
</dbReference>
<dbReference type="Pfam" id="PF07690">
    <property type="entry name" value="MFS_1"/>
    <property type="match status" value="1"/>
</dbReference>
<proteinExistence type="predicted"/>
<organism evidence="9 10">
    <name type="scientific">Streptomyces sparsogenes DSM 40356</name>
    <dbReference type="NCBI Taxonomy" id="1331668"/>
    <lineage>
        <taxon>Bacteria</taxon>
        <taxon>Bacillati</taxon>
        <taxon>Actinomycetota</taxon>
        <taxon>Actinomycetes</taxon>
        <taxon>Kitasatosporales</taxon>
        <taxon>Streptomycetaceae</taxon>
        <taxon>Streptomyces</taxon>
    </lineage>
</organism>
<evidence type="ECO:0000256" key="4">
    <source>
        <dbReference type="ARBA" id="ARBA00022989"/>
    </source>
</evidence>
<feature type="compositionally biased region" description="Gly residues" evidence="6">
    <location>
        <begin position="18"/>
        <end position="35"/>
    </location>
</feature>
<dbReference type="Proteomes" id="UP000186168">
    <property type="component" value="Unassembled WGS sequence"/>
</dbReference>
<name>A0A1R1S5G2_9ACTN</name>
<feature type="compositionally biased region" description="Polar residues" evidence="6">
    <location>
        <begin position="1"/>
        <end position="16"/>
    </location>
</feature>
<feature type="transmembrane region" description="Helical" evidence="7">
    <location>
        <begin position="46"/>
        <end position="68"/>
    </location>
</feature>
<dbReference type="SUPFAM" id="SSF103473">
    <property type="entry name" value="MFS general substrate transporter"/>
    <property type="match status" value="1"/>
</dbReference>
<dbReference type="PANTHER" id="PTHR43124">
    <property type="entry name" value="PURINE EFFLUX PUMP PBUE"/>
    <property type="match status" value="1"/>
</dbReference>
<keyword evidence="2" id="KW-1003">Cell membrane</keyword>
<feature type="transmembrane region" description="Helical" evidence="7">
    <location>
        <begin position="329"/>
        <end position="349"/>
    </location>
</feature>
<keyword evidence="10" id="KW-1185">Reference proteome</keyword>
<protein>
    <submittedName>
        <fullName evidence="9">Transmembrane efflux protein from the major facilitator superfamily</fullName>
    </submittedName>
</protein>
<evidence type="ECO:0000256" key="1">
    <source>
        <dbReference type="ARBA" id="ARBA00004651"/>
    </source>
</evidence>
<keyword evidence="4 7" id="KW-1133">Transmembrane helix</keyword>
<dbReference type="EMBL" id="ASQP01000531">
    <property type="protein sequence ID" value="OMI33504.1"/>
    <property type="molecule type" value="Genomic_DNA"/>
</dbReference>
<accession>A0A1R1S5G2</accession>
<sequence>MTRTSAPESGGDTSAGTPGEGSAGIPGEGSAGTPGEGPDTSHRRSILVLGFGTFAIGTDEFVLAGVLPEFSESLGVSTTTAGQVVTVFALTCAVMSPVLATLTAGWPRHRVLKLSVLLYLLGVIGTGLAPSFPGVLIAQVVAASGAGLYIPAAGVTASALVGPERRGRAIAAVTTGLTAATALGAPIGTVVGSALGWRATMWFITLLTVLGLIGVLALVPRVSVPAPGGLRRRLAPLGDRRVVVVLATTLVAFTAAYVVYTYMAEVFAPATGGDGTRLAVLMFAFGLTGTAGNFYAGTLADRFGARLVVGGAVALLAVSLAVLPLATGSFAAALAITVVYAIAAWGITAPQQSRLIALNPASAPLLISLNAAFLYLAIAFSGVIGAVGIGTLGARRISLIGAVVAVLALALSELGHRLTSGRPGPAPEPGGGALR</sequence>
<evidence type="ECO:0000256" key="2">
    <source>
        <dbReference type="ARBA" id="ARBA00022475"/>
    </source>
</evidence>
<feature type="transmembrane region" description="Helical" evidence="7">
    <location>
        <begin position="136"/>
        <end position="162"/>
    </location>
</feature>
<dbReference type="CDD" id="cd17324">
    <property type="entry name" value="MFS_NepI_like"/>
    <property type="match status" value="1"/>
</dbReference>
<evidence type="ECO:0000256" key="6">
    <source>
        <dbReference type="SAM" id="MobiDB-lite"/>
    </source>
</evidence>
<dbReference type="InterPro" id="IPR020846">
    <property type="entry name" value="MFS_dom"/>
</dbReference>
<feature type="transmembrane region" description="Helical" evidence="7">
    <location>
        <begin position="275"/>
        <end position="296"/>
    </location>
</feature>
<evidence type="ECO:0000259" key="8">
    <source>
        <dbReference type="PROSITE" id="PS50850"/>
    </source>
</evidence>
<dbReference type="InterPro" id="IPR036259">
    <property type="entry name" value="MFS_trans_sf"/>
</dbReference>
<evidence type="ECO:0000313" key="9">
    <source>
        <dbReference type="EMBL" id="OMI33504.1"/>
    </source>
</evidence>
<feature type="transmembrane region" description="Helical" evidence="7">
    <location>
        <begin position="361"/>
        <end position="387"/>
    </location>
</feature>
<feature type="transmembrane region" description="Helical" evidence="7">
    <location>
        <begin position="303"/>
        <end position="323"/>
    </location>
</feature>
<reference evidence="9 10" key="1">
    <citation type="submission" date="2013-05" db="EMBL/GenBank/DDBJ databases">
        <title>Genome sequence of Streptomyces sparsogenes DSM 40356.</title>
        <authorList>
            <person name="Coyne S."/>
            <person name="Seebeck F.P."/>
        </authorList>
    </citation>
    <scope>NUCLEOTIDE SEQUENCE [LARGE SCALE GENOMIC DNA]</scope>
    <source>
        <strain evidence="9 10">DSM 40356</strain>
    </source>
</reference>
<dbReference type="GO" id="GO:0005886">
    <property type="term" value="C:plasma membrane"/>
    <property type="evidence" value="ECO:0007669"/>
    <property type="project" value="UniProtKB-SubCell"/>
</dbReference>
<feature type="transmembrane region" description="Helical" evidence="7">
    <location>
        <begin position="80"/>
        <end position="99"/>
    </location>
</feature>
<gene>
    <name evidence="9" type="ORF">SPAR_41069</name>
</gene>
<dbReference type="RefSeq" id="WP_079150885.1">
    <property type="nucleotide sequence ID" value="NZ_ASQP01000531.1"/>
</dbReference>
<feature type="transmembrane region" description="Helical" evidence="7">
    <location>
        <begin position="242"/>
        <end position="263"/>
    </location>
</feature>
<dbReference type="GO" id="GO:0022857">
    <property type="term" value="F:transmembrane transporter activity"/>
    <property type="evidence" value="ECO:0007669"/>
    <property type="project" value="InterPro"/>
</dbReference>
<dbReference type="GeneID" id="96742943"/>
<evidence type="ECO:0000256" key="7">
    <source>
        <dbReference type="SAM" id="Phobius"/>
    </source>
</evidence>
<feature type="domain" description="Major facilitator superfamily (MFS) profile" evidence="8">
    <location>
        <begin position="45"/>
        <end position="420"/>
    </location>
</feature>
<dbReference type="InterPro" id="IPR011701">
    <property type="entry name" value="MFS"/>
</dbReference>
<comment type="subcellular location">
    <subcellularLocation>
        <location evidence="1">Cell membrane</location>
        <topology evidence="1">Multi-pass membrane protein</topology>
    </subcellularLocation>
</comment>
<dbReference type="STRING" id="67365.GCA_001704635_05339"/>
<dbReference type="PANTHER" id="PTHR43124:SF10">
    <property type="entry name" value="PURINE EFFLUX PUMP PBUE"/>
    <property type="match status" value="1"/>
</dbReference>
<feature type="region of interest" description="Disordered" evidence="6">
    <location>
        <begin position="1"/>
        <end position="40"/>
    </location>
</feature>
<dbReference type="AlphaFoldDB" id="A0A1R1S5G2"/>
<dbReference type="Gene3D" id="1.20.1250.20">
    <property type="entry name" value="MFS general substrate transporter like domains"/>
    <property type="match status" value="2"/>
</dbReference>
<feature type="transmembrane region" description="Helical" evidence="7">
    <location>
        <begin position="201"/>
        <end position="222"/>
    </location>
</feature>
<evidence type="ECO:0000313" key="10">
    <source>
        <dbReference type="Proteomes" id="UP000186168"/>
    </source>
</evidence>
<evidence type="ECO:0000256" key="3">
    <source>
        <dbReference type="ARBA" id="ARBA00022692"/>
    </source>
</evidence>
<keyword evidence="5 7" id="KW-0472">Membrane</keyword>
<evidence type="ECO:0000256" key="5">
    <source>
        <dbReference type="ARBA" id="ARBA00023136"/>
    </source>
</evidence>
<keyword evidence="3 7" id="KW-0812">Transmembrane</keyword>
<comment type="caution">
    <text evidence="9">The sequence shown here is derived from an EMBL/GenBank/DDBJ whole genome shotgun (WGS) entry which is preliminary data.</text>
</comment>
<feature type="transmembrane region" description="Helical" evidence="7">
    <location>
        <begin position="169"/>
        <end position="195"/>
    </location>
</feature>